<gene>
    <name evidence="2" type="ORF">BN1232_03228</name>
</gene>
<dbReference type="RefSeq" id="WP_090602890.1">
    <property type="nucleotide sequence ID" value="NZ_CTEE01000001.1"/>
</dbReference>
<dbReference type="AlphaFoldDB" id="A0A0E4CNT5"/>
<dbReference type="SUPFAM" id="SSF159501">
    <property type="entry name" value="EreA/ChaN-like"/>
    <property type="match status" value="1"/>
</dbReference>
<dbReference type="GO" id="GO:0046677">
    <property type="term" value="P:response to antibiotic"/>
    <property type="evidence" value="ECO:0007669"/>
    <property type="project" value="InterPro"/>
</dbReference>
<evidence type="ECO:0000313" key="2">
    <source>
        <dbReference type="EMBL" id="CQD15131.1"/>
    </source>
</evidence>
<organism evidence="2 3">
    <name type="scientific">Mycobacterium lentiflavum</name>
    <dbReference type="NCBI Taxonomy" id="141349"/>
    <lineage>
        <taxon>Bacteria</taxon>
        <taxon>Bacillati</taxon>
        <taxon>Actinomycetota</taxon>
        <taxon>Actinomycetes</taxon>
        <taxon>Mycobacteriales</taxon>
        <taxon>Mycobacteriaceae</taxon>
        <taxon>Mycobacterium</taxon>
        <taxon>Mycobacterium simiae complex</taxon>
    </lineage>
</organism>
<reference evidence="2 3" key="1">
    <citation type="submission" date="2015-03" db="EMBL/GenBank/DDBJ databases">
        <authorList>
            <person name="Urmite Genomes"/>
        </authorList>
    </citation>
    <scope>NUCLEOTIDE SEQUENCE [LARGE SCALE GENOMIC DNA]</scope>
    <source>
        <strain evidence="2 3">CSUR P1491</strain>
    </source>
</reference>
<dbReference type="Gene3D" id="3.30.1870.10">
    <property type="entry name" value="EreA-like, domain 2"/>
    <property type="match status" value="1"/>
</dbReference>
<accession>A0A0E4CNT5</accession>
<dbReference type="STRING" id="141349.BN1232_03228"/>
<dbReference type="SUPFAM" id="SSF53271">
    <property type="entry name" value="PRTase-like"/>
    <property type="match status" value="1"/>
</dbReference>
<dbReference type="InterPro" id="IPR000836">
    <property type="entry name" value="PRTase_dom"/>
</dbReference>
<protein>
    <submittedName>
        <fullName evidence="2">Erythromycin esterase</fullName>
    </submittedName>
</protein>
<dbReference type="Pfam" id="PF00156">
    <property type="entry name" value="Pribosyltran"/>
    <property type="match status" value="1"/>
</dbReference>
<name>A0A0E4CNT5_MYCLN</name>
<dbReference type="Gene3D" id="3.30.1310.20">
    <property type="entry name" value="PRTase-like"/>
    <property type="match status" value="1"/>
</dbReference>
<evidence type="ECO:0000313" key="3">
    <source>
        <dbReference type="Proteomes" id="UP000199251"/>
    </source>
</evidence>
<dbReference type="InterPro" id="IPR052036">
    <property type="entry name" value="Hydrolase/PRTase-associated"/>
</dbReference>
<dbReference type="CDD" id="cd06223">
    <property type="entry name" value="PRTases_typeI"/>
    <property type="match status" value="1"/>
</dbReference>
<dbReference type="InterPro" id="IPR029057">
    <property type="entry name" value="PRTase-like"/>
</dbReference>
<dbReference type="PANTHER" id="PTHR31299">
    <property type="entry name" value="ESTERASE, PUTATIVE (AFU_ORTHOLOGUE AFUA_1G05850)-RELATED"/>
    <property type="match status" value="1"/>
</dbReference>
<dbReference type="Pfam" id="PF05139">
    <property type="entry name" value="Erythro_esteras"/>
    <property type="match status" value="1"/>
</dbReference>
<feature type="domain" description="Phosphoribosyltransferase" evidence="1">
    <location>
        <begin position="25"/>
        <end position="177"/>
    </location>
</feature>
<dbReference type="OrthoDB" id="9810066at2"/>
<dbReference type="Gene3D" id="1.20.1440.30">
    <property type="entry name" value="Biosynthetic Protein domain"/>
    <property type="match status" value="1"/>
</dbReference>
<evidence type="ECO:0000259" key="1">
    <source>
        <dbReference type="Pfam" id="PF00156"/>
    </source>
</evidence>
<dbReference type="EMBL" id="CTEE01000001">
    <property type="protein sequence ID" value="CQD15131.1"/>
    <property type="molecule type" value="Genomic_DNA"/>
</dbReference>
<dbReference type="Proteomes" id="UP000199251">
    <property type="component" value="Unassembled WGS sequence"/>
</dbReference>
<proteinExistence type="predicted"/>
<dbReference type="Gene3D" id="3.40.1660.10">
    <property type="entry name" value="EreA-like (biosynthetic domain)"/>
    <property type="match status" value="1"/>
</dbReference>
<sequence length="680" mass="74652">MTRAADITRRSPRRVFRDRREAGRVLANLLSAYRDQPNVVVLGLARGGLPVAWEVAAALHAPLDAFIVRKLGAPGHEEFAVGALASGGRVVVNDDVIRALQISPGQLRAVAEREGRELVRREAAYRGGRPPLDVTGKTVILVDDGLATGASMFAAVQALRESEPAQLVIAVPAAPESTCREFAGLVDDVVCASMPTPFLAVGESFWDFRQVTDDEVHQLLATATTDRSTTPARVLTAAEVLSSVAIDAPSGVPPRATLEELIGDARIVLIGESSHGTHEFYEARATITKWLIDEKGFCAVAAEADWPDAYRVNRYVRGLGVDETADAALLGFERFPAWMWRNTVVRDFVDWLRVRNQQCESGRQRQAGFYGLDLYSLHRSIQEVVTYLDRVDPKAAMRARNRYACFDHASADDGQAYGFAAAFGAGPSCESEAVEQLVDMQRNALAYARRGGLLAEDELFYAQQNAHTVRNAEEYYRAMFSGRVNSWNLRDKHMAETLDALLRHLDRHDGAPPARIVVWAHNSHVGDARATEVFSEGQLTLGQLVRQRYGDESRLIGFSTYAGTVTAASDWGGIAERKAVRPALNGSIEELLHETGRSAFLVSADLSPEAADPLSAVRLGRAIGVIYRPETERQSHYFHVRPADQFDAMIHIDRTRALEPLEPTSLWIAGETPETYPSGL</sequence>
<dbReference type="PANTHER" id="PTHR31299:SF0">
    <property type="entry name" value="ESTERASE, PUTATIVE (AFU_ORTHOLOGUE AFUA_1G05850)-RELATED"/>
    <property type="match status" value="1"/>
</dbReference>
<dbReference type="InterPro" id="IPR007815">
    <property type="entry name" value="Emycin_Estase"/>
</dbReference>
<dbReference type="CDD" id="cd14728">
    <property type="entry name" value="Ere-like"/>
    <property type="match status" value="1"/>
</dbReference>
<dbReference type="Gene3D" id="3.40.50.2020">
    <property type="match status" value="1"/>
</dbReference>